<dbReference type="Proteomes" id="UP000031443">
    <property type="component" value="Unassembled WGS sequence"/>
</dbReference>
<evidence type="ECO:0000313" key="2">
    <source>
        <dbReference type="EMBL" id="EMP36762.1"/>
    </source>
</evidence>
<dbReference type="EMBL" id="KB524027">
    <property type="protein sequence ID" value="EMP36762.1"/>
    <property type="molecule type" value="Genomic_DNA"/>
</dbReference>
<organism evidence="2 3">
    <name type="scientific">Chelonia mydas</name>
    <name type="common">Green sea-turtle</name>
    <name type="synonym">Chelonia agassizi</name>
    <dbReference type="NCBI Taxonomy" id="8469"/>
    <lineage>
        <taxon>Eukaryota</taxon>
        <taxon>Metazoa</taxon>
        <taxon>Chordata</taxon>
        <taxon>Craniata</taxon>
        <taxon>Vertebrata</taxon>
        <taxon>Euteleostomi</taxon>
        <taxon>Archelosauria</taxon>
        <taxon>Testudinata</taxon>
        <taxon>Testudines</taxon>
        <taxon>Cryptodira</taxon>
        <taxon>Durocryptodira</taxon>
        <taxon>Americhelydia</taxon>
        <taxon>Chelonioidea</taxon>
        <taxon>Cheloniidae</taxon>
        <taxon>Chelonia</taxon>
    </lineage>
</organism>
<feature type="compositionally biased region" description="Basic and acidic residues" evidence="1">
    <location>
        <begin position="36"/>
        <end position="45"/>
    </location>
</feature>
<evidence type="ECO:0000256" key="1">
    <source>
        <dbReference type="SAM" id="MobiDB-lite"/>
    </source>
</evidence>
<evidence type="ECO:0000313" key="3">
    <source>
        <dbReference type="Proteomes" id="UP000031443"/>
    </source>
</evidence>
<proteinExistence type="predicted"/>
<gene>
    <name evidence="2" type="ORF">UY3_06040</name>
</gene>
<reference evidence="3" key="1">
    <citation type="journal article" date="2013" name="Nat. Genet.">
        <title>The draft genomes of soft-shell turtle and green sea turtle yield insights into the development and evolution of the turtle-specific body plan.</title>
        <authorList>
            <person name="Wang Z."/>
            <person name="Pascual-Anaya J."/>
            <person name="Zadissa A."/>
            <person name="Li W."/>
            <person name="Niimura Y."/>
            <person name="Huang Z."/>
            <person name="Li C."/>
            <person name="White S."/>
            <person name="Xiong Z."/>
            <person name="Fang D."/>
            <person name="Wang B."/>
            <person name="Ming Y."/>
            <person name="Chen Y."/>
            <person name="Zheng Y."/>
            <person name="Kuraku S."/>
            <person name="Pignatelli M."/>
            <person name="Herrero J."/>
            <person name="Beal K."/>
            <person name="Nozawa M."/>
            <person name="Li Q."/>
            <person name="Wang J."/>
            <person name="Zhang H."/>
            <person name="Yu L."/>
            <person name="Shigenobu S."/>
            <person name="Wang J."/>
            <person name="Liu J."/>
            <person name="Flicek P."/>
            <person name="Searle S."/>
            <person name="Wang J."/>
            <person name="Kuratani S."/>
            <person name="Yin Y."/>
            <person name="Aken B."/>
            <person name="Zhang G."/>
            <person name="Irie N."/>
        </authorList>
    </citation>
    <scope>NUCLEOTIDE SEQUENCE [LARGE SCALE GENOMIC DNA]</scope>
</reference>
<protein>
    <submittedName>
        <fullName evidence="2">Uncharacterized protein</fullName>
    </submittedName>
</protein>
<feature type="region of interest" description="Disordered" evidence="1">
    <location>
        <begin position="32"/>
        <end position="55"/>
    </location>
</feature>
<keyword evidence="3" id="KW-1185">Reference proteome</keyword>
<dbReference type="AlphaFoldDB" id="M7C862"/>
<name>M7C862_CHEMY</name>
<accession>M7C862</accession>
<sequence>MRVRSREQEALGAESENAYCGRIDEYKHYQTLGERSYGEDKEGVGRRPWGSSPGSCSCHTAVPGGTLDSCIPQGPGLEPGVEGGPGFPPNPPNSWSDTGGIDLDCGFMKMAKLRAAVKLQGEEIHQ</sequence>
<feature type="region of interest" description="Disordered" evidence="1">
    <location>
        <begin position="74"/>
        <end position="99"/>
    </location>
</feature>